<dbReference type="Pfam" id="PF05171">
    <property type="entry name" value="HemS"/>
    <property type="match status" value="1"/>
</dbReference>
<evidence type="ECO:0000313" key="3">
    <source>
        <dbReference type="EMBL" id="MYN44337.1"/>
    </source>
</evidence>
<keyword evidence="1" id="KW-0732">Signal</keyword>
<proteinExistence type="predicted"/>
<keyword evidence="4" id="KW-1185">Reference proteome</keyword>
<dbReference type="EMBL" id="WWCL01000001">
    <property type="protein sequence ID" value="MYN44337.1"/>
    <property type="molecule type" value="Genomic_DNA"/>
</dbReference>
<dbReference type="Gene3D" id="3.40.1570.10">
    <property type="entry name" value="HemS/ChuS/ChuX like domains"/>
    <property type="match status" value="2"/>
</dbReference>
<dbReference type="AlphaFoldDB" id="A0A845HX79"/>
<organism evidence="3 4">
    <name type="scientific">Duganella fentianensis</name>
    <dbReference type="NCBI Taxonomy" id="2692177"/>
    <lineage>
        <taxon>Bacteria</taxon>
        <taxon>Pseudomonadati</taxon>
        <taxon>Pseudomonadota</taxon>
        <taxon>Betaproteobacteria</taxon>
        <taxon>Burkholderiales</taxon>
        <taxon>Oxalobacteraceae</taxon>
        <taxon>Telluria group</taxon>
        <taxon>Duganella</taxon>
    </lineage>
</organism>
<dbReference type="InterPro" id="IPR010413">
    <property type="entry name" value="HutX-like"/>
</dbReference>
<dbReference type="Pfam" id="PF06228">
    <property type="entry name" value="ChuX_HutX"/>
    <property type="match status" value="1"/>
</dbReference>
<gene>
    <name evidence="3" type="ORF">GTP23_04530</name>
</gene>
<dbReference type="CDD" id="cd16830">
    <property type="entry name" value="HemS-like_N"/>
    <property type="match status" value="1"/>
</dbReference>
<evidence type="ECO:0000259" key="2">
    <source>
        <dbReference type="Pfam" id="PF05171"/>
    </source>
</evidence>
<dbReference type="InterPro" id="IPR053733">
    <property type="entry name" value="Heme_Transport_Util_sf"/>
</dbReference>
<reference evidence="3" key="1">
    <citation type="submission" date="2019-12" db="EMBL/GenBank/DDBJ databases">
        <title>Novel species isolated from a subtropical stream in China.</title>
        <authorList>
            <person name="Lu H."/>
        </authorList>
    </citation>
    <scope>NUCLEOTIDE SEQUENCE [LARGE SCALE GENOMIC DNA]</scope>
    <source>
        <strain evidence="3">FT93W</strain>
    </source>
</reference>
<feature type="chain" id="PRO_5032503965" evidence="1">
    <location>
        <begin position="25"/>
        <end position="397"/>
    </location>
</feature>
<dbReference type="GO" id="GO:0006826">
    <property type="term" value="P:iron ion transport"/>
    <property type="evidence" value="ECO:0007669"/>
    <property type="project" value="InterPro"/>
</dbReference>
<sequence>MKKTYALALALALGSVLLCGAVSASELAVRWERLRAEQPRLTARDAASNLGVSEAELLATGIGQGVTRLREGELVPREIMRRALDLGPVLALTRNDYGVIERTGVATRLKAQEQVTGLDADKEQEREARLRNIAGGYLGGPIDLRFTFRNWKHAFAVAQPGKDGVISRSLQFFDGQGNAVHKLYVKSEAGTAVFDQMVAEFRHPQQQAPLQITAAPVRAPERPDSAIDVQEYRLAWQDMNDVHQFNRLLGEFGVSREQAMRLAPAGAARAIAPQAVRQLLEQAAQQQVEIMAFLGNEGTIQIYSGKIGKVQEAGGWFNVLDPQFNLHLRDNAFRSAYVIRRAGVTSVDFYDQHGDLVVSFFGVREPGKPQPQSWLDLTAALPQAPGTAGQASLQASR</sequence>
<accession>A0A845HX79</accession>
<evidence type="ECO:0000313" key="4">
    <source>
        <dbReference type="Proteomes" id="UP000444316"/>
    </source>
</evidence>
<feature type="domain" description="Haemin-degrading HemS/ChuX" evidence="2">
    <location>
        <begin position="253"/>
        <end position="380"/>
    </location>
</feature>
<protein>
    <submittedName>
        <fullName evidence="3">Hemin-degrading factor</fullName>
    </submittedName>
</protein>
<dbReference type="RefSeq" id="WP_161034039.1">
    <property type="nucleotide sequence ID" value="NZ_WWCL01000001.1"/>
</dbReference>
<dbReference type="InterPro" id="IPR007845">
    <property type="entry name" value="HemS/ChuX_dom"/>
</dbReference>
<name>A0A845HX79_9BURK</name>
<evidence type="ECO:0000256" key="1">
    <source>
        <dbReference type="SAM" id="SignalP"/>
    </source>
</evidence>
<dbReference type="SUPFAM" id="SSF144064">
    <property type="entry name" value="Heme iron utilization protein-like"/>
    <property type="match status" value="1"/>
</dbReference>
<comment type="caution">
    <text evidence="3">The sequence shown here is derived from an EMBL/GenBank/DDBJ whole genome shotgun (WGS) entry which is preliminary data.</text>
</comment>
<dbReference type="Proteomes" id="UP000444316">
    <property type="component" value="Unassembled WGS sequence"/>
</dbReference>
<dbReference type="CDD" id="cd16831">
    <property type="entry name" value="HemS-like_C"/>
    <property type="match status" value="1"/>
</dbReference>
<feature type="signal peptide" evidence="1">
    <location>
        <begin position="1"/>
        <end position="24"/>
    </location>
</feature>